<feature type="signal peptide" evidence="1">
    <location>
        <begin position="1"/>
        <end position="29"/>
    </location>
</feature>
<dbReference type="RefSeq" id="WP_024838944.1">
    <property type="nucleotide sequence ID" value="NZ_JBISAF010000001.1"/>
</dbReference>
<evidence type="ECO:0000313" key="2">
    <source>
        <dbReference type="EMBL" id="MTG89641.1"/>
    </source>
</evidence>
<organism evidence="2 3">
    <name type="scientific">Cellulosimicrobium composti</name>
    <dbReference type="NCBI Taxonomy" id="2672572"/>
    <lineage>
        <taxon>Bacteria</taxon>
        <taxon>Bacillati</taxon>
        <taxon>Actinomycetota</taxon>
        <taxon>Actinomycetes</taxon>
        <taxon>Micrococcales</taxon>
        <taxon>Promicromonosporaceae</taxon>
        <taxon>Cellulosimicrobium</taxon>
    </lineage>
</organism>
<accession>A0A6N7ZJH8</accession>
<feature type="chain" id="PRO_5026966583" description="PKD domain-containing protein" evidence="1">
    <location>
        <begin position="30"/>
        <end position="323"/>
    </location>
</feature>
<dbReference type="AlphaFoldDB" id="A0A6N7ZJH8"/>
<protein>
    <recommendedName>
        <fullName evidence="4">PKD domain-containing protein</fullName>
    </recommendedName>
</protein>
<proteinExistence type="predicted"/>
<sequence length="323" mass="33291">MPARPATSVVAVGLSTALLLSVGATSASAGAVRPGHPAPDRTEATADLIADVAPDQGRVLSGTREDATVVARASSVDATVPLDADRPVLLESASEPSPALEVSLPAEVTTGDGEVASDGTIVYPAVDGGAHAAVQVLDDGSVRIQTITPGPDDPHEFTYAFGDGVTPVPGPDGTVELVQEVAPGVAVTVGEVGAPWATDADGAPLSTAYTVRGDTIVQTITTGPGTTYPVVADPKVTKTWWNTTVYFNRNETRRLADGAQVVALVGGLVPHAVAKAIGAMAQAGSLYARLWYNEGRCIKFVYYVDRVNVWQPYAGSEAGRYCR</sequence>
<dbReference type="GeneID" id="32510437"/>
<comment type="caution">
    <text evidence="2">The sequence shown here is derived from an EMBL/GenBank/DDBJ whole genome shotgun (WGS) entry which is preliminary data.</text>
</comment>
<evidence type="ECO:0000256" key="1">
    <source>
        <dbReference type="SAM" id="SignalP"/>
    </source>
</evidence>
<evidence type="ECO:0000313" key="3">
    <source>
        <dbReference type="Proteomes" id="UP000440668"/>
    </source>
</evidence>
<keyword evidence="1" id="KW-0732">Signal</keyword>
<evidence type="ECO:0008006" key="4">
    <source>
        <dbReference type="Google" id="ProtNLM"/>
    </source>
</evidence>
<name>A0A6N7ZJH8_9MICO</name>
<gene>
    <name evidence="2" type="ORF">GJV82_11900</name>
</gene>
<reference evidence="2 3" key="1">
    <citation type="submission" date="2019-11" db="EMBL/GenBank/DDBJ databases">
        <title>Cellulosimicrobium composti sp. nov. isolated from a compost.</title>
        <authorList>
            <person name="Yang Y."/>
        </authorList>
    </citation>
    <scope>NUCLEOTIDE SEQUENCE [LARGE SCALE GENOMIC DNA]</scope>
    <source>
        <strain evidence="2 3">BIT-GX5</strain>
    </source>
</reference>
<dbReference type="EMBL" id="WMKA01000026">
    <property type="protein sequence ID" value="MTG89641.1"/>
    <property type="molecule type" value="Genomic_DNA"/>
</dbReference>
<dbReference type="Proteomes" id="UP000440668">
    <property type="component" value="Unassembled WGS sequence"/>
</dbReference>